<dbReference type="Proteomes" id="UP000298652">
    <property type="component" value="Chromosome 4"/>
</dbReference>
<keyword evidence="2" id="KW-0804">Transcription</keyword>
<dbReference type="FunFam" id="1.25.70.10:FF:000016">
    <property type="entry name" value="Mitochondrial transcription termination factor-like"/>
    <property type="match status" value="1"/>
</dbReference>
<evidence type="ECO:0000313" key="4">
    <source>
        <dbReference type="EMBL" id="TKW20536.1"/>
    </source>
</evidence>
<evidence type="ECO:0000313" key="5">
    <source>
        <dbReference type="Proteomes" id="UP000298652"/>
    </source>
</evidence>
<keyword evidence="5" id="KW-1185">Reference proteome</keyword>
<evidence type="ECO:0000256" key="1">
    <source>
        <dbReference type="ARBA" id="ARBA00007692"/>
    </source>
</evidence>
<dbReference type="Pfam" id="PF02536">
    <property type="entry name" value="mTERF"/>
    <property type="match status" value="1"/>
</dbReference>
<gene>
    <name evidence="4" type="ORF">SEVIR_4G095100v2</name>
</gene>
<reference evidence="4" key="1">
    <citation type="submission" date="2019-03" db="EMBL/GenBank/DDBJ databases">
        <title>WGS assembly of Setaria viridis.</title>
        <authorList>
            <person name="Huang P."/>
            <person name="Jenkins J."/>
            <person name="Grimwood J."/>
            <person name="Barry K."/>
            <person name="Healey A."/>
            <person name="Mamidi S."/>
            <person name="Sreedasyam A."/>
            <person name="Shu S."/>
            <person name="Feldman M."/>
            <person name="Wu J."/>
            <person name="Yu Y."/>
            <person name="Chen C."/>
            <person name="Johnson J."/>
            <person name="Rokhsar D."/>
            <person name="Baxter I."/>
            <person name="Schmutz J."/>
            <person name="Brutnell T."/>
            <person name="Kellogg E."/>
        </authorList>
    </citation>
    <scope>NUCLEOTIDE SEQUENCE [LARGE SCALE GENOMIC DNA]</scope>
</reference>
<dbReference type="AlphaFoldDB" id="A0A4V6D843"/>
<name>A0A4V6D843_SETVI</name>
<accession>A0A4V6D843</accession>
<keyword evidence="2" id="KW-0806">Transcription termination</keyword>
<dbReference type="InterPro" id="IPR003690">
    <property type="entry name" value="MTERF"/>
</dbReference>
<evidence type="ECO:0000256" key="2">
    <source>
        <dbReference type="ARBA" id="ARBA00022472"/>
    </source>
</evidence>
<dbReference type="SMART" id="SM00733">
    <property type="entry name" value="Mterf"/>
    <property type="match status" value="4"/>
</dbReference>
<dbReference type="Gramene" id="TKW20536">
    <property type="protein sequence ID" value="TKW20536"/>
    <property type="gene ID" value="SEVIR_4G095100v2"/>
</dbReference>
<dbReference type="PANTHER" id="PTHR13068">
    <property type="entry name" value="CGI-12 PROTEIN-RELATED"/>
    <property type="match status" value="1"/>
</dbReference>
<organism evidence="4 5">
    <name type="scientific">Setaria viridis</name>
    <name type="common">Green bristlegrass</name>
    <name type="synonym">Setaria italica subsp. viridis</name>
    <dbReference type="NCBI Taxonomy" id="4556"/>
    <lineage>
        <taxon>Eukaryota</taxon>
        <taxon>Viridiplantae</taxon>
        <taxon>Streptophyta</taxon>
        <taxon>Embryophyta</taxon>
        <taxon>Tracheophyta</taxon>
        <taxon>Spermatophyta</taxon>
        <taxon>Magnoliopsida</taxon>
        <taxon>Liliopsida</taxon>
        <taxon>Poales</taxon>
        <taxon>Poaceae</taxon>
        <taxon>PACMAD clade</taxon>
        <taxon>Panicoideae</taxon>
        <taxon>Panicodae</taxon>
        <taxon>Paniceae</taxon>
        <taxon>Cenchrinae</taxon>
        <taxon>Setaria</taxon>
    </lineage>
</organism>
<dbReference type="OMA" id="TRPPEHV"/>
<dbReference type="PANTHER" id="PTHR13068:SF177">
    <property type="entry name" value="OS06G0224900 PROTEIN"/>
    <property type="match status" value="1"/>
</dbReference>
<comment type="similarity">
    <text evidence="1">Belongs to the mTERF family.</text>
</comment>
<dbReference type="GO" id="GO:0003676">
    <property type="term" value="F:nucleic acid binding"/>
    <property type="evidence" value="ECO:0007669"/>
    <property type="project" value="InterPro"/>
</dbReference>
<dbReference type="Gene3D" id="1.25.70.10">
    <property type="entry name" value="Transcription termination factor 3, mitochondrial"/>
    <property type="match status" value="1"/>
</dbReference>
<dbReference type="GO" id="GO:0006353">
    <property type="term" value="P:DNA-templated transcription termination"/>
    <property type="evidence" value="ECO:0007669"/>
    <property type="project" value="UniProtKB-KW"/>
</dbReference>
<keyword evidence="2" id="KW-0805">Transcription regulation</keyword>
<dbReference type="EMBL" id="CM016555">
    <property type="protein sequence ID" value="TKW20536.1"/>
    <property type="molecule type" value="Genomic_DNA"/>
</dbReference>
<proteinExistence type="inferred from homology"/>
<evidence type="ECO:0000256" key="3">
    <source>
        <dbReference type="ARBA" id="ARBA00022946"/>
    </source>
</evidence>
<protein>
    <submittedName>
        <fullName evidence="4">Uncharacterized protein</fullName>
    </submittedName>
</protein>
<dbReference type="FunFam" id="1.25.70.10:FF:000001">
    <property type="entry name" value="Mitochondrial transcription termination factor-like"/>
    <property type="match status" value="1"/>
</dbReference>
<dbReference type="InterPro" id="IPR038538">
    <property type="entry name" value="MTERF_sf"/>
</dbReference>
<keyword evidence="3" id="KW-0809">Transit peptide</keyword>
<sequence length="390" mass="43513">MNHLRRLTTPTPLLSTRRYLLTSHYPHLPPLTLSLHRLLSATAASPSPKPFAVEEYLVSTCGLTRAQALKASKQLAHLRSPSKPDAVIAFLSALGLARPDIAALVAADPRFLCASVEKTLAPRITELSDLGLSRAQIARLVPLARTAFRSSTLGHSLGFWLPVMGSFEKVLTFLRLKCNILGSDIEKVIKPNMALLQQYGIHVGNFPNSFLPVVMTRPPEHVQAAMTRISKFGFRQDSGMFAIALEVFAIHSQEKIDEKIRTLEMFGWSQDDVLMTVRKMPHLLNMSKERLQRNLEFLARDVGLEIPYIAQRPVLVMYSLDRRLVPRHHLIKILIAKGLLSDKFDLYSAFALSEKKFLDRFIHPYEHMVPGLAGAYASSCAGKAPHGLTI</sequence>